<comment type="caution">
    <text evidence="2">The sequence shown here is derived from an EMBL/GenBank/DDBJ whole genome shotgun (WGS) entry which is preliminary data.</text>
</comment>
<protein>
    <submittedName>
        <fullName evidence="2">Uncharacterized protein</fullName>
    </submittedName>
</protein>
<dbReference type="AlphaFoldDB" id="A0A0R1H3R8"/>
<reference evidence="2 3" key="1">
    <citation type="journal article" date="2015" name="Genome Announc.">
        <title>Expanding the biotechnology potential of lactobacilli through comparative genomics of 213 strains and associated genera.</title>
        <authorList>
            <person name="Sun Z."/>
            <person name="Harris H.M."/>
            <person name="McCann A."/>
            <person name="Guo C."/>
            <person name="Argimon S."/>
            <person name="Zhang W."/>
            <person name="Yang X."/>
            <person name="Jeffery I.B."/>
            <person name="Cooney J.C."/>
            <person name="Kagawa T.F."/>
            <person name="Liu W."/>
            <person name="Song Y."/>
            <person name="Salvetti E."/>
            <person name="Wrobel A."/>
            <person name="Rasinkangas P."/>
            <person name="Parkhill J."/>
            <person name="Rea M.C."/>
            <person name="O'Sullivan O."/>
            <person name="Ritari J."/>
            <person name="Douillard F.P."/>
            <person name="Paul Ross R."/>
            <person name="Yang R."/>
            <person name="Briner A.E."/>
            <person name="Felis G.E."/>
            <person name="de Vos W.M."/>
            <person name="Barrangou R."/>
            <person name="Klaenhammer T.R."/>
            <person name="Caufield P.W."/>
            <person name="Cui Y."/>
            <person name="Zhang H."/>
            <person name="O'Toole P.W."/>
        </authorList>
    </citation>
    <scope>NUCLEOTIDE SEQUENCE [LARGE SCALE GENOMIC DNA]</scope>
    <source>
        <strain evidence="2 3">DSM 20003</strain>
    </source>
</reference>
<name>A0A0R1H3R8_9LACO</name>
<accession>A0A0R1H3R8</accession>
<dbReference type="Proteomes" id="UP000051461">
    <property type="component" value="Unassembled WGS sequence"/>
</dbReference>
<keyword evidence="3" id="KW-1185">Reference proteome</keyword>
<feature type="compositionally biased region" description="Basic and acidic residues" evidence="1">
    <location>
        <begin position="10"/>
        <end position="20"/>
    </location>
</feature>
<sequence>MGLTVLNGGSERESENQMELTTHERNFLAEWRNVVREENEALYKKLKTSSESDEAEKGDIMNRTRLEEELKKRGLHIGHEKIARMVKTPGFPKCQVGKYKNPMFSLKAVTKWIQEQH</sequence>
<proteinExistence type="predicted"/>
<evidence type="ECO:0000313" key="3">
    <source>
        <dbReference type="Proteomes" id="UP000051461"/>
    </source>
</evidence>
<dbReference type="STRING" id="1423726.FC07_GL002592"/>
<evidence type="ECO:0000256" key="1">
    <source>
        <dbReference type="SAM" id="MobiDB-lite"/>
    </source>
</evidence>
<gene>
    <name evidence="2" type="ORF">FC07_GL002592</name>
</gene>
<dbReference type="EMBL" id="AZDA01000003">
    <property type="protein sequence ID" value="KRK40840.1"/>
    <property type="molecule type" value="Genomic_DNA"/>
</dbReference>
<dbReference type="PATRIC" id="fig|1423726.3.peg.2696"/>
<organism evidence="2 3">
    <name type="scientific">Loigolactobacillus bifermentans DSM 20003</name>
    <dbReference type="NCBI Taxonomy" id="1423726"/>
    <lineage>
        <taxon>Bacteria</taxon>
        <taxon>Bacillati</taxon>
        <taxon>Bacillota</taxon>
        <taxon>Bacilli</taxon>
        <taxon>Lactobacillales</taxon>
        <taxon>Lactobacillaceae</taxon>
        <taxon>Loigolactobacillus</taxon>
    </lineage>
</organism>
<evidence type="ECO:0000313" key="2">
    <source>
        <dbReference type="EMBL" id="KRK40840.1"/>
    </source>
</evidence>
<feature type="region of interest" description="Disordered" evidence="1">
    <location>
        <begin position="1"/>
        <end position="20"/>
    </location>
</feature>
<dbReference type="RefSeq" id="WP_057903278.1">
    <property type="nucleotide sequence ID" value="NZ_AZDA01000003.1"/>
</dbReference>